<comment type="caution">
    <text evidence="1">The sequence shown here is derived from an EMBL/GenBank/DDBJ whole genome shotgun (WGS) entry which is preliminary data.</text>
</comment>
<dbReference type="STRING" id="762968.HMPREF9441_01828"/>
<name>G5SR38_9BACT</name>
<keyword evidence="2" id="KW-1185">Reference proteome</keyword>
<dbReference type="EMBL" id="AFFY01000022">
    <property type="protein sequence ID" value="EHH00591.1"/>
    <property type="molecule type" value="Genomic_DNA"/>
</dbReference>
<sequence length="81" mass="9273">MDLNGVICRGDEDEEVVEIRGGQSISIGNPSFPVLAPSEFFKKTFHPSDYMVTNCDIEYYRMKDVSGIFQPSFITERDKKF</sequence>
<dbReference type="RefSeq" id="WP_008619959.1">
    <property type="nucleotide sequence ID" value="NZ_JH376597.1"/>
</dbReference>
<dbReference type="Proteomes" id="UP000003598">
    <property type="component" value="Unassembled WGS sequence"/>
</dbReference>
<dbReference type="AlphaFoldDB" id="G5SR38"/>
<dbReference type="GeneID" id="93557318"/>
<protein>
    <submittedName>
        <fullName evidence="1">Uncharacterized protein</fullName>
    </submittedName>
</protein>
<gene>
    <name evidence="1" type="ORF">HMPREF9441_01828</name>
</gene>
<dbReference type="HOGENOM" id="CLU_2570672_0_0_10"/>
<accession>G5SR38</accession>
<evidence type="ECO:0000313" key="1">
    <source>
        <dbReference type="EMBL" id="EHH00591.1"/>
    </source>
</evidence>
<organism evidence="1 2">
    <name type="scientific">Paraprevotella clara YIT 11840</name>
    <dbReference type="NCBI Taxonomy" id="762968"/>
    <lineage>
        <taxon>Bacteria</taxon>
        <taxon>Pseudomonadati</taxon>
        <taxon>Bacteroidota</taxon>
        <taxon>Bacteroidia</taxon>
        <taxon>Bacteroidales</taxon>
        <taxon>Prevotellaceae</taxon>
        <taxon>Paraprevotella</taxon>
    </lineage>
</organism>
<reference evidence="1 2" key="1">
    <citation type="submission" date="2011-03" db="EMBL/GenBank/DDBJ databases">
        <authorList>
            <person name="Weinstock G."/>
            <person name="Sodergren E."/>
            <person name="Clifton S."/>
            <person name="Fulton L."/>
            <person name="Fulton B."/>
            <person name="Courtney L."/>
            <person name="Fronick C."/>
            <person name="Harrison M."/>
            <person name="Strong C."/>
            <person name="Farmer C."/>
            <person name="Delahaunty K."/>
            <person name="Markovic C."/>
            <person name="Hall O."/>
            <person name="Minx P."/>
            <person name="Tomlinson C."/>
            <person name="Mitreva M."/>
            <person name="Hou S."/>
            <person name="Chen J."/>
            <person name="Wollam A."/>
            <person name="Pepin K.H."/>
            <person name="Johnson M."/>
            <person name="Bhonagiri V."/>
            <person name="Zhang X."/>
            <person name="Suruliraj S."/>
            <person name="Warren W."/>
            <person name="Chinwalla A."/>
            <person name="Mardis E.R."/>
            <person name="Wilson R.K."/>
        </authorList>
    </citation>
    <scope>NUCLEOTIDE SEQUENCE [LARGE SCALE GENOMIC DNA]</scope>
    <source>
        <strain evidence="1 2">YIT 11840</strain>
    </source>
</reference>
<proteinExistence type="predicted"/>
<evidence type="ECO:0000313" key="2">
    <source>
        <dbReference type="Proteomes" id="UP000003598"/>
    </source>
</evidence>
<dbReference type="OrthoDB" id="1089031at2"/>